<dbReference type="InterPro" id="IPR000477">
    <property type="entry name" value="RT_dom"/>
</dbReference>
<dbReference type="GO" id="GO:0003677">
    <property type="term" value="F:DNA binding"/>
    <property type="evidence" value="ECO:0007669"/>
    <property type="project" value="UniProtKB-KW"/>
</dbReference>
<dbReference type="GO" id="GO:0004190">
    <property type="term" value="F:aspartic-type endopeptidase activity"/>
    <property type="evidence" value="ECO:0007669"/>
    <property type="project" value="UniProtKB-KW"/>
</dbReference>
<dbReference type="Gene3D" id="3.30.420.10">
    <property type="entry name" value="Ribonuclease H-like superfamily/Ribonuclease H"/>
    <property type="match status" value="1"/>
</dbReference>
<dbReference type="InterPro" id="IPR043128">
    <property type="entry name" value="Rev_trsase/Diguanyl_cyclase"/>
</dbReference>
<keyword evidence="12" id="KW-1185">Reference proteome</keyword>
<evidence type="ECO:0000256" key="4">
    <source>
        <dbReference type="ARBA" id="ARBA00022722"/>
    </source>
</evidence>
<dbReference type="SUPFAM" id="SSF56672">
    <property type="entry name" value="DNA/RNA polymerases"/>
    <property type="match status" value="1"/>
</dbReference>
<name>A0AAF0X6H1_DAUCS</name>
<evidence type="ECO:0000259" key="10">
    <source>
        <dbReference type="PROSITE" id="PS50994"/>
    </source>
</evidence>
<organism evidence="11 12">
    <name type="scientific">Daucus carota subsp. sativus</name>
    <name type="common">Carrot</name>
    <dbReference type="NCBI Taxonomy" id="79200"/>
    <lineage>
        <taxon>Eukaryota</taxon>
        <taxon>Viridiplantae</taxon>
        <taxon>Streptophyta</taxon>
        <taxon>Embryophyta</taxon>
        <taxon>Tracheophyta</taxon>
        <taxon>Spermatophyta</taxon>
        <taxon>Magnoliopsida</taxon>
        <taxon>eudicotyledons</taxon>
        <taxon>Gunneridae</taxon>
        <taxon>Pentapetalae</taxon>
        <taxon>asterids</taxon>
        <taxon>campanulids</taxon>
        <taxon>Apiales</taxon>
        <taxon>Apiaceae</taxon>
        <taxon>Apioideae</taxon>
        <taxon>Scandiceae</taxon>
        <taxon>Daucinae</taxon>
        <taxon>Daucus</taxon>
        <taxon>Daucus sect. Daucus</taxon>
    </lineage>
</organism>
<dbReference type="InterPro" id="IPR012337">
    <property type="entry name" value="RNaseH-like_sf"/>
</dbReference>
<dbReference type="FunFam" id="3.10.10.10:FF:000007">
    <property type="entry name" value="Retrovirus-related Pol polyprotein from transposon 17.6-like Protein"/>
    <property type="match status" value="1"/>
</dbReference>
<dbReference type="GO" id="GO:0006310">
    <property type="term" value="P:DNA recombination"/>
    <property type="evidence" value="ECO:0007669"/>
    <property type="project" value="UniProtKB-KW"/>
</dbReference>
<dbReference type="Gene3D" id="3.10.10.10">
    <property type="entry name" value="HIV Type 1 Reverse Transcriptase, subunit A, domain 1"/>
    <property type="match status" value="1"/>
</dbReference>
<dbReference type="InterPro" id="IPR050951">
    <property type="entry name" value="Retrovirus_Pol_polyprotein"/>
</dbReference>
<dbReference type="GO" id="GO:0006508">
    <property type="term" value="P:proteolysis"/>
    <property type="evidence" value="ECO:0007669"/>
    <property type="project" value="UniProtKB-KW"/>
</dbReference>
<evidence type="ECO:0000313" key="11">
    <source>
        <dbReference type="EMBL" id="WOH00676.1"/>
    </source>
</evidence>
<keyword evidence="6" id="KW-0378">Hydrolase</keyword>
<dbReference type="Pfam" id="PF24626">
    <property type="entry name" value="SH3_Tf2-1"/>
    <property type="match status" value="1"/>
</dbReference>
<evidence type="ECO:0000313" key="12">
    <source>
        <dbReference type="Proteomes" id="UP000077755"/>
    </source>
</evidence>
<dbReference type="Proteomes" id="UP000077755">
    <property type="component" value="Chromosome 5"/>
</dbReference>
<dbReference type="Gene3D" id="2.40.50.40">
    <property type="match status" value="1"/>
</dbReference>
<dbReference type="Pfam" id="PF00078">
    <property type="entry name" value="RVT_1"/>
    <property type="match status" value="1"/>
</dbReference>
<evidence type="ECO:0000256" key="8">
    <source>
        <dbReference type="SAM" id="Coils"/>
    </source>
</evidence>
<reference evidence="11" key="2">
    <citation type="submission" date="2022-03" db="EMBL/GenBank/DDBJ databases">
        <title>Draft title - Genomic analysis of global carrot germplasm unveils the trajectory of domestication and the origin of high carotenoid orange carrot.</title>
        <authorList>
            <person name="Iorizzo M."/>
            <person name="Ellison S."/>
            <person name="Senalik D."/>
            <person name="Macko-Podgorni A."/>
            <person name="Grzebelus D."/>
            <person name="Bostan H."/>
            <person name="Rolling W."/>
            <person name="Curaba J."/>
            <person name="Simon P."/>
        </authorList>
    </citation>
    <scope>NUCLEOTIDE SEQUENCE</scope>
    <source>
        <tissue evidence="11">Leaf</tissue>
    </source>
</reference>
<dbReference type="SUPFAM" id="SSF53098">
    <property type="entry name" value="Ribonuclease H-like"/>
    <property type="match status" value="1"/>
</dbReference>
<evidence type="ECO:0000256" key="7">
    <source>
        <dbReference type="ARBA" id="ARBA00022918"/>
    </source>
</evidence>
<protein>
    <recommendedName>
        <fullName evidence="13">Integrase catalytic domain-containing protein</fullName>
    </recommendedName>
</protein>
<evidence type="ECO:0000259" key="9">
    <source>
        <dbReference type="PROSITE" id="PS50878"/>
    </source>
</evidence>
<evidence type="ECO:0000256" key="6">
    <source>
        <dbReference type="ARBA" id="ARBA00022801"/>
    </source>
</evidence>
<dbReference type="GO" id="GO:0003964">
    <property type="term" value="F:RNA-directed DNA polymerase activity"/>
    <property type="evidence" value="ECO:0007669"/>
    <property type="project" value="UniProtKB-KW"/>
</dbReference>
<evidence type="ECO:0008006" key="13">
    <source>
        <dbReference type="Google" id="ProtNLM"/>
    </source>
</evidence>
<feature type="domain" description="Integrase catalytic" evidence="10">
    <location>
        <begin position="243"/>
        <end position="406"/>
    </location>
</feature>
<dbReference type="AlphaFoldDB" id="A0AAF0X6H1"/>
<keyword evidence="7" id="KW-0695">RNA-directed DNA polymerase</keyword>
<dbReference type="GO" id="GO:0015074">
    <property type="term" value="P:DNA integration"/>
    <property type="evidence" value="ECO:0007669"/>
    <property type="project" value="UniProtKB-KW"/>
</dbReference>
<sequence>MAPLELHELKEQLQELLDRGFIRPSVSPWGAPVLFVKKKDGSMRLCIDYRELNKVTVRNRYPLPRIDDLFDQLQGAKYFSKIDLRSGYHQLRVRDEDIPKTAFRTRYGHYEFLVMSFGLTNAPAVFMDLMNRIFHDYLDKFVVVFIDDILIYSRSKEEHEEHLRIVLRILREKKLFAKFSKCEFWLEQVAFLGHIVSGKGIEDLKSHFWWNGMKRDIAEFVGKCLTCQQVKIEHQRPSGLLQQLDIPIWKWENITMDFVTGLPRTFRKNDVIWVVVDRLTKSAHFLPIRETTPVHELAEIFQRDIVRLHGMPVSIVSDRDTRFTSHFWKGFQRAWGTKLNFSTAFHPQTDGQSERTIQTLEDMLRACALEWTGDWDKYLYLVEFAYNNSWHASVGMPPFEALYGRKCRAPTCWDEVGERDIEGPELVRVTNEKVAQARENLQKAQSRQKVYADQKRKFGGFQPGDHVFLKVSPCKGVKRFGMKGKLSPRYVGPFDVIERVGEVAYRVALPPQLFHVHNVFHVSVLKGYKYHPFHVVQYPLHKIREDLSCEEEAEAILDREERVMRKKNIMFVKVLWKNHSEREATWELEDSIRERYPHLFDSGTSFSFVRFRGRNPF</sequence>
<keyword evidence="3" id="KW-0548">Nucleotidyltransferase</keyword>
<dbReference type="InterPro" id="IPR056924">
    <property type="entry name" value="SH3_Tf2-1"/>
</dbReference>
<proteinExistence type="predicted"/>
<dbReference type="GO" id="GO:0046872">
    <property type="term" value="F:metal ion binding"/>
    <property type="evidence" value="ECO:0007669"/>
    <property type="project" value="UniProtKB-KW"/>
</dbReference>
<keyword evidence="8" id="KW-0175">Coiled coil</keyword>
<dbReference type="InterPro" id="IPR036397">
    <property type="entry name" value="RNaseH_sf"/>
</dbReference>
<keyword evidence="1" id="KW-0645">Protease</keyword>
<keyword evidence="5" id="KW-0255">Endonuclease</keyword>
<feature type="domain" description="Reverse transcriptase" evidence="9">
    <location>
        <begin position="17"/>
        <end position="196"/>
    </location>
</feature>
<dbReference type="PANTHER" id="PTHR37984">
    <property type="entry name" value="PROTEIN CBG26694"/>
    <property type="match status" value="1"/>
</dbReference>
<gene>
    <name evidence="11" type="ORF">DCAR_0520049</name>
</gene>
<dbReference type="InterPro" id="IPR001584">
    <property type="entry name" value="Integrase_cat-core"/>
</dbReference>
<dbReference type="Gene3D" id="3.30.70.270">
    <property type="match status" value="1"/>
</dbReference>
<evidence type="ECO:0000256" key="3">
    <source>
        <dbReference type="ARBA" id="ARBA00022695"/>
    </source>
</evidence>
<keyword evidence="2" id="KW-0808">Transferase</keyword>
<feature type="coiled-coil region" evidence="8">
    <location>
        <begin position="427"/>
        <end position="454"/>
    </location>
</feature>
<evidence type="ECO:0000256" key="2">
    <source>
        <dbReference type="ARBA" id="ARBA00022679"/>
    </source>
</evidence>
<dbReference type="EMBL" id="CP093347">
    <property type="protein sequence ID" value="WOH00676.1"/>
    <property type="molecule type" value="Genomic_DNA"/>
</dbReference>
<accession>A0AAF0X6H1</accession>
<dbReference type="InterPro" id="IPR043502">
    <property type="entry name" value="DNA/RNA_pol_sf"/>
</dbReference>
<reference evidence="11" key="1">
    <citation type="journal article" date="2016" name="Nat. Genet.">
        <title>A high-quality carrot genome assembly provides new insights into carotenoid accumulation and asterid genome evolution.</title>
        <authorList>
            <person name="Iorizzo M."/>
            <person name="Ellison S."/>
            <person name="Senalik D."/>
            <person name="Zeng P."/>
            <person name="Satapoomin P."/>
            <person name="Huang J."/>
            <person name="Bowman M."/>
            <person name="Iovene M."/>
            <person name="Sanseverino W."/>
            <person name="Cavagnaro P."/>
            <person name="Yildiz M."/>
            <person name="Macko-Podgorni A."/>
            <person name="Moranska E."/>
            <person name="Grzebelus E."/>
            <person name="Grzebelus D."/>
            <person name="Ashrafi H."/>
            <person name="Zheng Z."/>
            <person name="Cheng S."/>
            <person name="Spooner D."/>
            <person name="Van Deynze A."/>
            <person name="Simon P."/>
        </authorList>
    </citation>
    <scope>NUCLEOTIDE SEQUENCE</scope>
    <source>
        <tissue evidence="11">Leaf</tissue>
    </source>
</reference>
<dbReference type="SUPFAM" id="SSF54160">
    <property type="entry name" value="Chromo domain-like"/>
    <property type="match status" value="1"/>
</dbReference>
<dbReference type="PANTHER" id="PTHR37984:SF5">
    <property type="entry name" value="PROTEIN NYNRIN-LIKE"/>
    <property type="match status" value="1"/>
</dbReference>
<evidence type="ECO:0000256" key="5">
    <source>
        <dbReference type="ARBA" id="ARBA00022759"/>
    </source>
</evidence>
<keyword evidence="4" id="KW-0540">Nuclease</keyword>
<dbReference type="PROSITE" id="PS50878">
    <property type="entry name" value="RT_POL"/>
    <property type="match status" value="1"/>
</dbReference>
<dbReference type="CDD" id="cd01647">
    <property type="entry name" value="RT_LTR"/>
    <property type="match status" value="1"/>
</dbReference>
<dbReference type="GO" id="GO:0004519">
    <property type="term" value="F:endonuclease activity"/>
    <property type="evidence" value="ECO:0007669"/>
    <property type="project" value="UniProtKB-KW"/>
</dbReference>
<dbReference type="GO" id="GO:0003887">
    <property type="term" value="F:DNA-directed DNA polymerase activity"/>
    <property type="evidence" value="ECO:0007669"/>
    <property type="project" value="UniProtKB-KW"/>
</dbReference>
<evidence type="ECO:0000256" key="1">
    <source>
        <dbReference type="ARBA" id="ARBA00022670"/>
    </source>
</evidence>
<dbReference type="InterPro" id="IPR016197">
    <property type="entry name" value="Chromo-like_dom_sf"/>
</dbReference>
<dbReference type="PROSITE" id="PS50994">
    <property type="entry name" value="INTEGRASE"/>
    <property type="match status" value="1"/>
</dbReference>